<accession>A0A1I6FRE9</accession>
<keyword evidence="2" id="KW-1185">Reference proteome</keyword>
<evidence type="ECO:0000313" key="1">
    <source>
        <dbReference type="EMBL" id="SFR32493.1"/>
    </source>
</evidence>
<evidence type="ECO:0008006" key="3">
    <source>
        <dbReference type="Google" id="ProtNLM"/>
    </source>
</evidence>
<dbReference type="EMBL" id="FOYO01000001">
    <property type="protein sequence ID" value="SFR32493.1"/>
    <property type="molecule type" value="Genomic_DNA"/>
</dbReference>
<dbReference type="Proteomes" id="UP000199658">
    <property type="component" value="Unassembled WGS sequence"/>
</dbReference>
<gene>
    <name evidence="1" type="ORF">SAMN04488002_0143</name>
</gene>
<sequence length="218" mass="22592">MLDTVFERIVGDAGNTASYHLPARTQVVPKAGSTDIVRDGTPDPALVASFCAAARSLEAEGAVALTSTCGFLVTVQDEIAKSVGIPVMVSALSLFPFVRAAHGNRPVGIITASKPNLGSAALSAAGIALDHALIEGMEDCEAFASAILVPKERQGGCISQEAIQTAVTEKAVRLCRAMPDLGAIVLECGNLPPYAQAIEAATGKRVYSILDGMKMLIR</sequence>
<protein>
    <recommendedName>
        <fullName evidence="3">Aspartate/glutamate racemase family protein</fullName>
    </recommendedName>
</protein>
<proteinExistence type="predicted"/>
<evidence type="ECO:0000313" key="2">
    <source>
        <dbReference type="Proteomes" id="UP000199658"/>
    </source>
</evidence>
<name>A0A1I6FRE9_9RHOB</name>
<dbReference type="AlphaFoldDB" id="A0A1I6FRE9"/>
<dbReference type="STRING" id="670154.SAMN04488002_0143"/>
<reference evidence="2" key="1">
    <citation type="submission" date="2016-10" db="EMBL/GenBank/DDBJ databases">
        <authorList>
            <person name="Varghese N."/>
            <person name="Submissions S."/>
        </authorList>
    </citation>
    <scope>NUCLEOTIDE SEQUENCE [LARGE SCALE GENOMIC DNA]</scope>
    <source>
        <strain evidence="2">DSM 26921</strain>
    </source>
</reference>
<organism evidence="1 2">
    <name type="scientific">Litoreibacter janthinus</name>
    <dbReference type="NCBI Taxonomy" id="670154"/>
    <lineage>
        <taxon>Bacteria</taxon>
        <taxon>Pseudomonadati</taxon>
        <taxon>Pseudomonadota</taxon>
        <taxon>Alphaproteobacteria</taxon>
        <taxon>Rhodobacterales</taxon>
        <taxon>Roseobacteraceae</taxon>
        <taxon>Litoreibacter</taxon>
    </lineage>
</organism>